<dbReference type="Proteomes" id="UP001054837">
    <property type="component" value="Unassembled WGS sequence"/>
</dbReference>
<name>A0AAV4RMA9_9ARAC</name>
<organism evidence="1 2">
    <name type="scientific">Caerostris darwini</name>
    <dbReference type="NCBI Taxonomy" id="1538125"/>
    <lineage>
        <taxon>Eukaryota</taxon>
        <taxon>Metazoa</taxon>
        <taxon>Ecdysozoa</taxon>
        <taxon>Arthropoda</taxon>
        <taxon>Chelicerata</taxon>
        <taxon>Arachnida</taxon>
        <taxon>Araneae</taxon>
        <taxon>Araneomorphae</taxon>
        <taxon>Entelegynae</taxon>
        <taxon>Araneoidea</taxon>
        <taxon>Araneidae</taxon>
        <taxon>Caerostris</taxon>
    </lineage>
</organism>
<dbReference type="AlphaFoldDB" id="A0AAV4RMA9"/>
<accession>A0AAV4RMA9</accession>
<reference evidence="1 2" key="1">
    <citation type="submission" date="2021-06" db="EMBL/GenBank/DDBJ databases">
        <title>Caerostris darwini draft genome.</title>
        <authorList>
            <person name="Kono N."/>
            <person name="Arakawa K."/>
        </authorList>
    </citation>
    <scope>NUCLEOTIDE SEQUENCE [LARGE SCALE GENOMIC DNA]</scope>
</reference>
<proteinExistence type="predicted"/>
<evidence type="ECO:0000313" key="1">
    <source>
        <dbReference type="EMBL" id="GIY22860.1"/>
    </source>
</evidence>
<protein>
    <recommendedName>
        <fullName evidence="3">Ribosomal protein L2</fullName>
    </recommendedName>
</protein>
<evidence type="ECO:0008006" key="3">
    <source>
        <dbReference type="Google" id="ProtNLM"/>
    </source>
</evidence>
<dbReference type="EMBL" id="BPLQ01006486">
    <property type="protein sequence ID" value="GIY22860.1"/>
    <property type="molecule type" value="Genomic_DNA"/>
</dbReference>
<keyword evidence="2" id="KW-1185">Reference proteome</keyword>
<comment type="caution">
    <text evidence="1">The sequence shown here is derived from an EMBL/GenBank/DDBJ whole genome shotgun (WGS) entry which is preliminary data.</text>
</comment>
<gene>
    <name evidence="1" type="ORF">CDAR_621291</name>
</gene>
<sequence>MGTGNNYSHDYHAGRVLLSFINRPPRHTGVQNISIERQNCTNRYPANVLRGCDAERGGHPEIGKGQRMRSPSTWKLEGFERGWFSHVRLKKSSDGVVRFIK</sequence>
<evidence type="ECO:0000313" key="2">
    <source>
        <dbReference type="Proteomes" id="UP001054837"/>
    </source>
</evidence>